<dbReference type="InterPro" id="IPR017853">
    <property type="entry name" value="GH"/>
</dbReference>
<protein>
    <submittedName>
        <fullName evidence="3">Alpha amylase catalytic region</fullName>
    </submittedName>
</protein>
<evidence type="ECO:0000259" key="2">
    <source>
        <dbReference type="SMART" id="SM00642"/>
    </source>
</evidence>
<dbReference type="AlphaFoldDB" id="D2SAM5"/>
<reference evidence="3 4" key="1">
    <citation type="journal article" date="2010" name="Stand. Genomic Sci.">
        <title>Complete genome sequence of Geodermatophilus obscurus type strain (G-20).</title>
        <authorList>
            <person name="Ivanova N."/>
            <person name="Sikorski J."/>
            <person name="Jando M."/>
            <person name="Munk C."/>
            <person name="Lapidus A."/>
            <person name="Glavina Del Rio T."/>
            <person name="Copeland A."/>
            <person name="Tice H."/>
            <person name="Cheng J.-F."/>
            <person name="Lucas S."/>
            <person name="Chen F."/>
            <person name="Nolan M."/>
            <person name="Bruce D."/>
            <person name="Goodwin L."/>
            <person name="Pitluck S."/>
            <person name="Mavromatis K."/>
            <person name="Mikhailova N."/>
            <person name="Pati A."/>
            <person name="Chen A."/>
            <person name="Palaniappan K."/>
            <person name="Land M."/>
            <person name="Hauser L."/>
            <person name="Chang Y.-J."/>
            <person name="Jeffries C.D."/>
            <person name="Meincke L."/>
            <person name="Brettin T."/>
            <person name="Detter J.C."/>
            <person name="Detter J.C."/>
            <person name="Rohde M."/>
            <person name="Goeker M."/>
            <person name="Bristow J."/>
            <person name="Eisen J.A."/>
            <person name="Markowitz V."/>
            <person name="Hugenholtz P."/>
            <person name="Kyrpides N.C."/>
            <person name="Klenk H.-P."/>
        </authorList>
    </citation>
    <scope>NUCLEOTIDE SEQUENCE [LARGE SCALE GENOMIC DNA]</scope>
    <source>
        <strain evidence="4">ATCC 25078 / DSM 43160 / JCM 3152 / KCC A-0152 / KCTC 9177 / NBRC 13315 / NRRL B-3577 / G-20</strain>
    </source>
</reference>
<evidence type="ECO:0000256" key="1">
    <source>
        <dbReference type="ARBA" id="ARBA00008061"/>
    </source>
</evidence>
<comment type="similarity">
    <text evidence="1">Belongs to the glycosyl hydrolase 13 family.</text>
</comment>
<gene>
    <name evidence="3" type="ordered locus">Gobs_1207</name>
</gene>
<dbReference type="KEGG" id="gob:Gobs_1207"/>
<dbReference type="eggNOG" id="COG1523">
    <property type="taxonomic scope" value="Bacteria"/>
</dbReference>
<dbReference type="SMART" id="SM00642">
    <property type="entry name" value="Aamy"/>
    <property type="match status" value="1"/>
</dbReference>
<dbReference type="Proteomes" id="UP000001382">
    <property type="component" value="Chromosome"/>
</dbReference>
<feature type="domain" description="Glycosyl hydrolase family 13 catalytic" evidence="2">
    <location>
        <begin position="270"/>
        <end position="618"/>
    </location>
</feature>
<dbReference type="InterPro" id="IPR006047">
    <property type="entry name" value="GH13_cat_dom"/>
</dbReference>
<keyword evidence="4" id="KW-1185">Reference proteome</keyword>
<dbReference type="Pfam" id="PF00128">
    <property type="entry name" value="Alpha-amylase"/>
    <property type="match status" value="2"/>
</dbReference>
<dbReference type="Gene3D" id="2.60.40.10">
    <property type="entry name" value="Immunoglobulins"/>
    <property type="match status" value="1"/>
</dbReference>
<organism evidence="3 4">
    <name type="scientific">Geodermatophilus obscurus (strain ATCC 25078 / DSM 43160 / JCM 3152 / CCUG 61914 / KCC A-0152 / KCTC 9177 / NBRC 13315 / NRRL B-3577 / G-20)</name>
    <dbReference type="NCBI Taxonomy" id="526225"/>
    <lineage>
        <taxon>Bacteria</taxon>
        <taxon>Bacillati</taxon>
        <taxon>Actinomycetota</taxon>
        <taxon>Actinomycetes</taxon>
        <taxon>Geodermatophilales</taxon>
        <taxon>Geodermatophilaceae</taxon>
        <taxon>Geodermatophilus</taxon>
    </lineage>
</organism>
<evidence type="ECO:0000313" key="4">
    <source>
        <dbReference type="Proteomes" id="UP000001382"/>
    </source>
</evidence>
<accession>D2SAM5</accession>
<dbReference type="Gene3D" id="3.20.20.80">
    <property type="entry name" value="Glycosidases"/>
    <property type="match status" value="1"/>
</dbReference>
<proteinExistence type="inferred from homology"/>
<dbReference type="SUPFAM" id="SSF81296">
    <property type="entry name" value="E set domains"/>
    <property type="match status" value="1"/>
</dbReference>
<dbReference type="GO" id="GO:0005975">
    <property type="term" value="P:carbohydrate metabolic process"/>
    <property type="evidence" value="ECO:0007669"/>
    <property type="project" value="InterPro"/>
</dbReference>
<dbReference type="InterPro" id="IPR014756">
    <property type="entry name" value="Ig_E-set"/>
</dbReference>
<reference evidence="4" key="2">
    <citation type="submission" date="2010-01" db="EMBL/GenBank/DDBJ databases">
        <title>The complete genome of Geodermatophilus obscurus DSM 43160.</title>
        <authorList>
            <consortium name="US DOE Joint Genome Institute (JGI-PGF)"/>
            <person name="Lucas S."/>
            <person name="Copeland A."/>
            <person name="Lapidus A."/>
            <person name="Glavina del Rio T."/>
            <person name="Dalin E."/>
            <person name="Tice H."/>
            <person name="Bruce D."/>
            <person name="Goodwin L."/>
            <person name="Pitluck S."/>
            <person name="Kyrpides N."/>
            <person name="Mavromatis K."/>
            <person name="Ivanova N."/>
            <person name="Munk A.C."/>
            <person name="Brettin T."/>
            <person name="Detter J.C."/>
            <person name="Han C."/>
            <person name="Larimer F."/>
            <person name="Land M."/>
            <person name="Hauser L."/>
            <person name="Markowitz V."/>
            <person name="Cheng J.-F."/>
            <person name="Hugenholtz P."/>
            <person name="Woyke T."/>
            <person name="Wu D."/>
            <person name="Jando M."/>
            <person name="Schneider S."/>
            <person name="Klenk H.-P."/>
            <person name="Eisen J.A."/>
        </authorList>
    </citation>
    <scope>NUCLEOTIDE SEQUENCE [LARGE SCALE GENOMIC DNA]</scope>
    <source>
        <strain evidence="4">ATCC 25078 / DSM 43160 / JCM 3152 / KCC A-0152 / KCTC 9177 / NBRC 13315 / NRRL B-3577 / G-20</strain>
    </source>
</reference>
<sequence length="745" mass="82659">MPLTVTVHVDNARGFADPRLHVWYTGSTRTEDHRPTGKDGFGPVFEVRPVRPTFGFTLRDGERPEGPWEGVDHVFHPVGRIDGERVEVWACARSPFTYRMQPSTPTGESAEAYLSRLRDAGAFRPGGYLPGSGGLSGLGATPLTDGRMLVGLHHPTAATVHLTGDFNGWQHPWAEQPDPDRFVPLTPCSAYGGRSWIWLGITDRLPVGGEYRFVVAGGVAQDVRVSVDPYARQLGPDFARGNSVVVDPTTYHWHDAGWRRPRIDELVLYELSVAGFSEADADIEPAARGRFAGVTARIENGYFERLGVNALSIMPLAEVPSPQGPSSIGYDPSLFMTVERDFGTPDDLRALVDAAHAHGIAVLVDVVFNHTSNDDNPLWGLVLRWPNDFAGGLYFNPHATRWGNRVATERPLVQHMLVDACKLLLVEYHVDGFRLDATHWTVMDHGFLHRLARELHDLVPDVVLVAENLPNETDLNRSGYDGYAQWAELFHDKVKALLRETPWEGQDATPDRLADALYFSRSWFAAHTNNVVNYCQSHDEDSVAQAVGAIPGLDRPETRDRKGRLGLLATMVALGQPMIYMGQEFNLSQPRNVVTVDWPPRLDDHAFFGWASRLIHLRRRYPGLRLAGYDPAGEGRHAWILGPWMDVRHGGGRAVVGWRARPNDDPWDTLVVLLNFTPYDAEVDLELGRPGSWVKLADIDTVEDIPPAGRNWAGAPTALHSQDGRCAPFVLPSSSGFVYKWEAAP</sequence>
<name>D2SAM5_GEOOG</name>
<dbReference type="SUPFAM" id="SSF51445">
    <property type="entry name" value="(Trans)glycosidases"/>
    <property type="match status" value="1"/>
</dbReference>
<dbReference type="STRING" id="526225.Gobs_1207"/>
<dbReference type="HOGENOM" id="CLU_372907_0_0_11"/>
<dbReference type="EMBL" id="CP001867">
    <property type="protein sequence ID" value="ADB73954.1"/>
    <property type="molecule type" value="Genomic_DNA"/>
</dbReference>
<dbReference type="RefSeq" id="WP_012947395.1">
    <property type="nucleotide sequence ID" value="NC_013757.1"/>
</dbReference>
<dbReference type="CAZy" id="GH13">
    <property type="family name" value="Glycoside Hydrolase Family 13"/>
</dbReference>
<dbReference type="InterPro" id="IPR013783">
    <property type="entry name" value="Ig-like_fold"/>
</dbReference>
<dbReference type="PANTHER" id="PTHR43002">
    <property type="entry name" value="GLYCOGEN DEBRANCHING ENZYME"/>
    <property type="match status" value="1"/>
</dbReference>
<evidence type="ECO:0000313" key="3">
    <source>
        <dbReference type="EMBL" id="ADB73954.1"/>
    </source>
</evidence>